<keyword evidence="2" id="KW-1185">Reference proteome</keyword>
<reference evidence="1 2" key="2">
    <citation type="journal article" date="2022" name="Mol. Ecol. Resour.">
        <title>The genomes of chicory, endive, great burdock and yacon provide insights into Asteraceae paleo-polyploidization history and plant inulin production.</title>
        <authorList>
            <person name="Fan W."/>
            <person name="Wang S."/>
            <person name="Wang H."/>
            <person name="Wang A."/>
            <person name="Jiang F."/>
            <person name="Liu H."/>
            <person name="Zhao H."/>
            <person name="Xu D."/>
            <person name="Zhang Y."/>
        </authorList>
    </citation>
    <scope>NUCLEOTIDE SEQUENCE [LARGE SCALE GENOMIC DNA]</scope>
    <source>
        <strain evidence="2">cv. Niubang</strain>
    </source>
</reference>
<dbReference type="Proteomes" id="UP001055879">
    <property type="component" value="Linkage Group LG16"/>
</dbReference>
<accession>A0ACB8XL42</accession>
<organism evidence="1 2">
    <name type="scientific">Arctium lappa</name>
    <name type="common">Greater burdock</name>
    <name type="synonym">Lappa major</name>
    <dbReference type="NCBI Taxonomy" id="4217"/>
    <lineage>
        <taxon>Eukaryota</taxon>
        <taxon>Viridiplantae</taxon>
        <taxon>Streptophyta</taxon>
        <taxon>Embryophyta</taxon>
        <taxon>Tracheophyta</taxon>
        <taxon>Spermatophyta</taxon>
        <taxon>Magnoliopsida</taxon>
        <taxon>eudicotyledons</taxon>
        <taxon>Gunneridae</taxon>
        <taxon>Pentapetalae</taxon>
        <taxon>asterids</taxon>
        <taxon>campanulids</taxon>
        <taxon>Asterales</taxon>
        <taxon>Asteraceae</taxon>
        <taxon>Carduoideae</taxon>
        <taxon>Cardueae</taxon>
        <taxon>Arctiinae</taxon>
        <taxon>Arctium</taxon>
    </lineage>
</organism>
<proteinExistence type="predicted"/>
<comment type="caution">
    <text evidence="1">The sequence shown here is derived from an EMBL/GenBank/DDBJ whole genome shotgun (WGS) entry which is preliminary data.</text>
</comment>
<name>A0ACB8XL42_ARCLA</name>
<gene>
    <name evidence="1" type="ORF">L6452_40336</name>
</gene>
<evidence type="ECO:0000313" key="2">
    <source>
        <dbReference type="Proteomes" id="UP001055879"/>
    </source>
</evidence>
<reference evidence="2" key="1">
    <citation type="journal article" date="2022" name="Mol. Ecol. Resour.">
        <title>The genomes of chicory, endive, great burdock and yacon provide insights into Asteraceae palaeo-polyploidization history and plant inulin production.</title>
        <authorList>
            <person name="Fan W."/>
            <person name="Wang S."/>
            <person name="Wang H."/>
            <person name="Wang A."/>
            <person name="Jiang F."/>
            <person name="Liu H."/>
            <person name="Zhao H."/>
            <person name="Xu D."/>
            <person name="Zhang Y."/>
        </authorList>
    </citation>
    <scope>NUCLEOTIDE SEQUENCE [LARGE SCALE GENOMIC DNA]</scope>
    <source>
        <strain evidence="2">cv. Niubang</strain>
    </source>
</reference>
<sequence length="138" mass="15354">MVYAVTRFVKVAILSLSSIFSSSFQQVECTIPKDDGTFVSYARSRVQHDNSHGPMKGGIINHPENEIENSNKEEIENWWRLLTWSKMAGDSSRHILAGTSGDNKCTEKSKDEKLEALGNGDENSRIIVQPAIQLTTAN</sequence>
<dbReference type="EMBL" id="CM042062">
    <property type="protein sequence ID" value="KAI3669113.1"/>
    <property type="molecule type" value="Genomic_DNA"/>
</dbReference>
<evidence type="ECO:0000313" key="1">
    <source>
        <dbReference type="EMBL" id="KAI3669113.1"/>
    </source>
</evidence>
<protein>
    <submittedName>
        <fullName evidence="1">Uncharacterized protein</fullName>
    </submittedName>
</protein>